<dbReference type="InterPro" id="IPR050563">
    <property type="entry name" value="4-hydroxybenzoyl-CoA_TE"/>
</dbReference>
<dbReference type="Proteomes" id="UP000177187">
    <property type="component" value="Unassembled WGS sequence"/>
</dbReference>
<reference evidence="3 4" key="1">
    <citation type="journal article" date="2016" name="Nat. Commun.">
        <title>Thousands of microbial genomes shed light on interconnected biogeochemical processes in an aquifer system.</title>
        <authorList>
            <person name="Anantharaman K."/>
            <person name="Brown C.T."/>
            <person name="Hug L.A."/>
            <person name="Sharon I."/>
            <person name="Castelle C.J."/>
            <person name="Probst A.J."/>
            <person name="Thomas B.C."/>
            <person name="Singh A."/>
            <person name="Wilkins M.J."/>
            <person name="Karaoz U."/>
            <person name="Brodie E.L."/>
            <person name="Williams K.H."/>
            <person name="Hubbard S.S."/>
            <person name="Banfield J.F."/>
        </authorList>
    </citation>
    <scope>NUCLEOTIDE SEQUENCE [LARGE SCALE GENOMIC DNA]</scope>
</reference>
<dbReference type="InterPro" id="IPR006684">
    <property type="entry name" value="YbgC/YbaW"/>
</dbReference>
<evidence type="ECO:0000313" key="3">
    <source>
        <dbReference type="EMBL" id="OGD72431.1"/>
    </source>
</evidence>
<dbReference type="STRING" id="1817816.A2Y64_05015"/>
<dbReference type="Pfam" id="PF13279">
    <property type="entry name" value="4HBT_2"/>
    <property type="match status" value="1"/>
</dbReference>
<comment type="similarity">
    <text evidence="1">Belongs to the 4-hydroxybenzoyl-CoA thioesterase family.</text>
</comment>
<dbReference type="SUPFAM" id="SSF54637">
    <property type="entry name" value="Thioesterase/thiol ester dehydrase-isomerase"/>
    <property type="match status" value="1"/>
</dbReference>
<organism evidence="3 4">
    <name type="scientific">Candidatus Coatesbacteria bacterium RBG_13_66_14</name>
    <dbReference type="NCBI Taxonomy" id="1817816"/>
    <lineage>
        <taxon>Bacteria</taxon>
        <taxon>Candidatus Coatesiibacteriota</taxon>
    </lineage>
</organism>
<dbReference type="NCBIfam" id="TIGR00051">
    <property type="entry name" value="YbgC/FadM family acyl-CoA thioesterase"/>
    <property type="match status" value="1"/>
</dbReference>
<dbReference type="InterPro" id="IPR029069">
    <property type="entry name" value="HotDog_dom_sf"/>
</dbReference>
<evidence type="ECO:0000256" key="1">
    <source>
        <dbReference type="ARBA" id="ARBA00005953"/>
    </source>
</evidence>
<dbReference type="GO" id="GO:0047617">
    <property type="term" value="F:fatty acyl-CoA hydrolase activity"/>
    <property type="evidence" value="ECO:0007669"/>
    <property type="project" value="TreeGrafter"/>
</dbReference>
<gene>
    <name evidence="3" type="ORF">A2Y64_05015</name>
</gene>
<dbReference type="CDD" id="cd00586">
    <property type="entry name" value="4HBT"/>
    <property type="match status" value="1"/>
</dbReference>
<sequence length="136" mass="15503">MPPHTITRRVLYADTDQMGIVYNVNYLVWFEAARTELLREAGLPYAEMERRGYYLPAVETGARFLSSARYDDLAEITAVVGELRPASLRIDYEIHRDGELLVTGFTRHAVTDRDGAPQRPPAWLTDAFKRCLPTSK</sequence>
<dbReference type="PIRSF" id="PIRSF003230">
    <property type="entry name" value="YbgC"/>
    <property type="match status" value="1"/>
</dbReference>
<evidence type="ECO:0000256" key="2">
    <source>
        <dbReference type="ARBA" id="ARBA00022801"/>
    </source>
</evidence>
<dbReference type="EMBL" id="MFAF01000122">
    <property type="protein sequence ID" value="OGD72431.1"/>
    <property type="molecule type" value="Genomic_DNA"/>
</dbReference>
<dbReference type="PANTHER" id="PTHR31793:SF27">
    <property type="entry name" value="NOVEL THIOESTERASE SUPERFAMILY DOMAIN AND SAPOSIN A-TYPE DOMAIN CONTAINING PROTEIN (0610012H03RIK)"/>
    <property type="match status" value="1"/>
</dbReference>
<name>A0A1F5EYE3_9BACT</name>
<comment type="caution">
    <text evidence="3">The sequence shown here is derived from an EMBL/GenBank/DDBJ whole genome shotgun (WGS) entry which is preliminary data.</text>
</comment>
<dbReference type="PANTHER" id="PTHR31793">
    <property type="entry name" value="4-HYDROXYBENZOYL-COA THIOESTERASE FAMILY MEMBER"/>
    <property type="match status" value="1"/>
</dbReference>
<accession>A0A1F5EYE3</accession>
<dbReference type="AlphaFoldDB" id="A0A1F5EYE3"/>
<proteinExistence type="inferred from homology"/>
<dbReference type="Gene3D" id="3.10.129.10">
    <property type="entry name" value="Hotdog Thioesterase"/>
    <property type="match status" value="1"/>
</dbReference>
<protein>
    <submittedName>
        <fullName evidence="3">Uncharacterized protein</fullName>
    </submittedName>
</protein>
<keyword evidence="2" id="KW-0378">Hydrolase</keyword>
<evidence type="ECO:0000313" key="4">
    <source>
        <dbReference type="Proteomes" id="UP000177187"/>
    </source>
</evidence>